<protein>
    <submittedName>
        <fullName evidence="2">Uncharacterized protein</fullName>
    </submittedName>
</protein>
<sequence>TRETAIDSAFSIHSHKPETPPVLSLPIPHKGRPTECSTRHELPEIKLTSHQTA</sequence>
<accession>A0A1M3T0G3</accession>
<feature type="non-terminal residue" evidence="2">
    <location>
        <position position="1"/>
    </location>
</feature>
<dbReference type="EMBL" id="KV878258">
    <property type="protein sequence ID" value="OJZ80218.1"/>
    <property type="molecule type" value="Genomic_DNA"/>
</dbReference>
<name>A0A1M3T0G3_ASPLC</name>
<dbReference type="Proteomes" id="UP000184063">
    <property type="component" value="Unassembled WGS sequence"/>
</dbReference>
<dbReference type="AlphaFoldDB" id="A0A1M3T0G3"/>
<organism evidence="2 3">
    <name type="scientific">Aspergillus luchuensis (strain CBS 106.47)</name>
    <dbReference type="NCBI Taxonomy" id="1137211"/>
    <lineage>
        <taxon>Eukaryota</taxon>
        <taxon>Fungi</taxon>
        <taxon>Dikarya</taxon>
        <taxon>Ascomycota</taxon>
        <taxon>Pezizomycotina</taxon>
        <taxon>Eurotiomycetes</taxon>
        <taxon>Eurotiomycetidae</taxon>
        <taxon>Eurotiales</taxon>
        <taxon>Aspergillaceae</taxon>
        <taxon>Aspergillus</taxon>
        <taxon>Aspergillus subgen. Circumdati</taxon>
    </lineage>
</organism>
<feature type="non-terminal residue" evidence="2">
    <location>
        <position position="53"/>
    </location>
</feature>
<dbReference type="VEuPathDB" id="FungiDB:ASPFODRAFT_104618"/>
<feature type="region of interest" description="Disordered" evidence="1">
    <location>
        <begin position="1"/>
        <end position="53"/>
    </location>
</feature>
<evidence type="ECO:0000256" key="1">
    <source>
        <dbReference type="SAM" id="MobiDB-lite"/>
    </source>
</evidence>
<evidence type="ECO:0000313" key="2">
    <source>
        <dbReference type="EMBL" id="OJZ80218.1"/>
    </source>
</evidence>
<reference evidence="3" key="1">
    <citation type="journal article" date="2017" name="Genome Biol.">
        <title>Comparative genomics reveals high biological diversity and specific adaptations in the industrially and medically important fungal genus Aspergillus.</title>
        <authorList>
            <person name="de Vries R.P."/>
            <person name="Riley R."/>
            <person name="Wiebenga A."/>
            <person name="Aguilar-Osorio G."/>
            <person name="Amillis S."/>
            <person name="Uchima C.A."/>
            <person name="Anderluh G."/>
            <person name="Asadollahi M."/>
            <person name="Askin M."/>
            <person name="Barry K."/>
            <person name="Battaglia E."/>
            <person name="Bayram O."/>
            <person name="Benocci T."/>
            <person name="Braus-Stromeyer S.A."/>
            <person name="Caldana C."/>
            <person name="Canovas D."/>
            <person name="Cerqueira G.C."/>
            <person name="Chen F."/>
            <person name="Chen W."/>
            <person name="Choi C."/>
            <person name="Clum A."/>
            <person name="Dos Santos R.A."/>
            <person name="Damasio A.R."/>
            <person name="Diallinas G."/>
            <person name="Emri T."/>
            <person name="Fekete E."/>
            <person name="Flipphi M."/>
            <person name="Freyberg S."/>
            <person name="Gallo A."/>
            <person name="Gournas C."/>
            <person name="Habgood R."/>
            <person name="Hainaut M."/>
            <person name="Harispe M.L."/>
            <person name="Henrissat B."/>
            <person name="Hilden K.S."/>
            <person name="Hope R."/>
            <person name="Hossain A."/>
            <person name="Karabika E."/>
            <person name="Karaffa L."/>
            <person name="Karanyi Z."/>
            <person name="Krasevec N."/>
            <person name="Kuo A."/>
            <person name="Kusch H."/>
            <person name="LaButti K."/>
            <person name="Lagendijk E.L."/>
            <person name="Lapidus A."/>
            <person name="Levasseur A."/>
            <person name="Lindquist E."/>
            <person name="Lipzen A."/>
            <person name="Logrieco A.F."/>
            <person name="MacCabe A."/>
            <person name="Maekelae M.R."/>
            <person name="Malavazi I."/>
            <person name="Melin P."/>
            <person name="Meyer V."/>
            <person name="Mielnichuk N."/>
            <person name="Miskei M."/>
            <person name="Molnar A.P."/>
            <person name="Mule G."/>
            <person name="Ngan C.Y."/>
            <person name="Orejas M."/>
            <person name="Orosz E."/>
            <person name="Ouedraogo J.P."/>
            <person name="Overkamp K.M."/>
            <person name="Park H.-S."/>
            <person name="Perrone G."/>
            <person name="Piumi F."/>
            <person name="Punt P.J."/>
            <person name="Ram A.F."/>
            <person name="Ramon A."/>
            <person name="Rauscher S."/>
            <person name="Record E."/>
            <person name="Riano-Pachon D.M."/>
            <person name="Robert V."/>
            <person name="Roehrig J."/>
            <person name="Ruller R."/>
            <person name="Salamov A."/>
            <person name="Salih N.S."/>
            <person name="Samson R.A."/>
            <person name="Sandor E."/>
            <person name="Sanguinetti M."/>
            <person name="Schuetze T."/>
            <person name="Sepcic K."/>
            <person name="Shelest E."/>
            <person name="Sherlock G."/>
            <person name="Sophianopoulou V."/>
            <person name="Squina F.M."/>
            <person name="Sun H."/>
            <person name="Susca A."/>
            <person name="Todd R.B."/>
            <person name="Tsang A."/>
            <person name="Unkles S.E."/>
            <person name="van de Wiele N."/>
            <person name="van Rossen-Uffink D."/>
            <person name="Oliveira J.V."/>
            <person name="Vesth T.C."/>
            <person name="Visser J."/>
            <person name="Yu J.-H."/>
            <person name="Zhou M."/>
            <person name="Andersen M.R."/>
            <person name="Archer D.B."/>
            <person name="Baker S.E."/>
            <person name="Benoit I."/>
            <person name="Brakhage A.A."/>
            <person name="Braus G.H."/>
            <person name="Fischer R."/>
            <person name="Frisvad J.C."/>
            <person name="Goldman G.H."/>
            <person name="Houbraken J."/>
            <person name="Oakley B."/>
            <person name="Pocsi I."/>
            <person name="Scazzocchio C."/>
            <person name="Seiboth B."/>
            <person name="vanKuyk P.A."/>
            <person name="Wortman J."/>
            <person name="Dyer P.S."/>
            <person name="Grigoriev I.V."/>
        </authorList>
    </citation>
    <scope>NUCLEOTIDE SEQUENCE [LARGE SCALE GENOMIC DNA]</scope>
    <source>
        <strain evidence="3">CBS 106.47</strain>
    </source>
</reference>
<gene>
    <name evidence="2" type="ORF">ASPFODRAFT_104618</name>
</gene>
<evidence type="ECO:0000313" key="3">
    <source>
        <dbReference type="Proteomes" id="UP000184063"/>
    </source>
</evidence>
<proteinExistence type="predicted"/>